<proteinExistence type="predicted"/>
<dbReference type="InterPro" id="IPR035421">
    <property type="entry name" value="Terminase_6C"/>
</dbReference>
<protein>
    <submittedName>
        <fullName evidence="3">Putative phage-related terminase</fullName>
    </submittedName>
</protein>
<reference evidence="3 4" key="1">
    <citation type="journal article" date="2010" name="J. Bacteriol.">
        <title>Complete genome sequence of Anaplasma marginale subsp. centrale.</title>
        <authorList>
            <person name="Herndon D.R."/>
            <person name="Palmer G.H."/>
            <person name="Shkap V."/>
            <person name="Knowles D.P. Jr."/>
            <person name="Brayton K.A."/>
        </authorList>
    </citation>
    <scope>NUCLEOTIDE SEQUENCE [LARGE SCALE GENOMIC DNA]</scope>
    <source>
        <strain evidence="3 4">Israel</strain>
    </source>
</reference>
<dbReference type="STRING" id="574556.ACIS_00738"/>
<organism evidence="3 4">
    <name type="scientific">Anaplasma centrale (strain Israel)</name>
    <name type="common">Anaplasma marginale subsp. centrale (strain Israel)</name>
    <dbReference type="NCBI Taxonomy" id="574556"/>
    <lineage>
        <taxon>Bacteria</taxon>
        <taxon>Pseudomonadati</taxon>
        <taxon>Pseudomonadota</taxon>
        <taxon>Alphaproteobacteria</taxon>
        <taxon>Rickettsiales</taxon>
        <taxon>Anaplasmataceae</taxon>
        <taxon>Anaplasma</taxon>
    </lineage>
</organism>
<name>D1AUR8_ANACI</name>
<feature type="domain" description="Terminase large subunit gp17-like C-terminal" evidence="2">
    <location>
        <begin position="317"/>
        <end position="454"/>
    </location>
</feature>
<dbReference type="Pfam" id="PF17289">
    <property type="entry name" value="Terminase_6C"/>
    <property type="match status" value="1"/>
</dbReference>
<dbReference type="NCBIfam" id="TIGR01630">
    <property type="entry name" value="psiM2_ORF9"/>
    <property type="match status" value="1"/>
</dbReference>
<keyword evidence="1" id="KW-1188">Viral release from host cell</keyword>
<sequence length="472" mass="54344">MKFIKFLKLVFETVATDSRYVDNWHIRAIADRLEAALAGKIKRLIINVPPRSMKSICVSVAWPAWILGLNPRARIIAASYSQILSTRLSMDTRYVLQAAWYQKLFPDVEIAKDQNTKHRFQTTQLGYRFATSVGGTLTGEGGNFLIVDDPMNPLQSASKVYRQKVCDWFNQSLLTRLNNRKNGIVVVVMHRLHIEDLTGHLLAKRGYGNVWHHLSLPLVSPRKTTVYAFALPHILQDSGQKSKKVLYVRQYNEPLYKNMSAQYIKRLKRDVGTYAFSAQYQQCPIDNLGKGIIKRQWFKRYYDTAPQRQECVIVHSWDTASAGTRNSNFSVCTVWACKHRDFFLLEVHKVQLKYTALKRLVLHLANLWKADTVLIESKSSGVQLIQELSHHISIVPVTPIGAKDVRVYKIIPMIESGHVLLPHEASWLGDFEQEICSFPYSRHNDQVDSMVQFLLWIRETILAEEHPQIRVM</sequence>
<dbReference type="RefSeq" id="WP_012880752.1">
    <property type="nucleotide sequence ID" value="NC_013532.1"/>
</dbReference>
<evidence type="ECO:0000313" key="4">
    <source>
        <dbReference type="Proteomes" id="UP000000630"/>
    </source>
</evidence>
<dbReference type="AlphaFoldDB" id="D1AUR8"/>
<dbReference type="Proteomes" id="UP000000630">
    <property type="component" value="Chromosome"/>
</dbReference>
<dbReference type="eggNOG" id="COG5410">
    <property type="taxonomic scope" value="Bacteria"/>
</dbReference>
<dbReference type="InterPro" id="IPR006517">
    <property type="entry name" value="Phage_terminase_lsu-like_C"/>
</dbReference>
<dbReference type="Gene3D" id="3.30.420.240">
    <property type="match status" value="1"/>
</dbReference>
<keyword evidence="4" id="KW-1185">Reference proteome</keyword>
<gene>
    <name evidence="3" type="ordered locus">ACIS_00738</name>
</gene>
<dbReference type="KEGG" id="acn:ACIS_00738"/>
<dbReference type="EMBL" id="CP001759">
    <property type="protein sequence ID" value="ACZ49296.1"/>
    <property type="molecule type" value="Genomic_DNA"/>
</dbReference>
<evidence type="ECO:0000259" key="2">
    <source>
        <dbReference type="Pfam" id="PF17289"/>
    </source>
</evidence>
<dbReference type="eggNOG" id="COG5362">
    <property type="taxonomic scope" value="Bacteria"/>
</dbReference>
<accession>D1AUR8</accession>
<evidence type="ECO:0000256" key="1">
    <source>
        <dbReference type="ARBA" id="ARBA00022612"/>
    </source>
</evidence>
<evidence type="ECO:0000313" key="3">
    <source>
        <dbReference type="EMBL" id="ACZ49296.1"/>
    </source>
</evidence>
<dbReference type="OrthoDB" id="9771580at2"/>
<dbReference type="HOGENOM" id="CLU_028165_1_0_5"/>